<proteinExistence type="predicted"/>
<evidence type="ECO:0000313" key="1">
    <source>
        <dbReference type="EMBL" id="CZT13934.1"/>
    </source>
</evidence>
<gene>
    <name evidence="1" type="ORF">RAG0_17542</name>
</gene>
<protein>
    <submittedName>
        <fullName evidence="1">Uncharacterized protein</fullName>
    </submittedName>
</protein>
<dbReference type="OrthoDB" id="3492035at2759"/>
<reference evidence="2" key="1">
    <citation type="submission" date="2016-03" db="EMBL/GenBank/DDBJ databases">
        <authorList>
            <person name="Guldener U."/>
        </authorList>
    </citation>
    <scope>NUCLEOTIDE SEQUENCE [LARGE SCALE GENOMIC DNA]</scope>
    <source>
        <strain evidence="2">04CH-RAC-A.6.1</strain>
    </source>
</reference>
<dbReference type="EMBL" id="FJUX01000252">
    <property type="protein sequence ID" value="CZT13934.1"/>
    <property type="molecule type" value="Genomic_DNA"/>
</dbReference>
<evidence type="ECO:0000313" key="2">
    <source>
        <dbReference type="Proteomes" id="UP000178912"/>
    </source>
</evidence>
<keyword evidence="2" id="KW-1185">Reference proteome</keyword>
<dbReference type="Proteomes" id="UP000178912">
    <property type="component" value="Unassembled WGS sequence"/>
</dbReference>
<sequence length="164" mass="18549">MSSVRERLLEIWQPTDEFRRLVEKAAIICREQTISAEDKPVTKLETTRQCEDVQKEFGKSYQKMIENDSSTAKIFDPRQSKLHWIPATFVLTGGSFRIPHNTSAIAIPLVKECSPRIEYYDAHGISSVIDWDVGSLIYMDGKSSLRSDGCGNASCILFVFKKVA</sequence>
<organism evidence="1 2">
    <name type="scientific">Rhynchosporium agropyri</name>
    <dbReference type="NCBI Taxonomy" id="914238"/>
    <lineage>
        <taxon>Eukaryota</taxon>
        <taxon>Fungi</taxon>
        <taxon>Dikarya</taxon>
        <taxon>Ascomycota</taxon>
        <taxon>Pezizomycotina</taxon>
        <taxon>Leotiomycetes</taxon>
        <taxon>Helotiales</taxon>
        <taxon>Ploettnerulaceae</taxon>
        <taxon>Rhynchosporium</taxon>
    </lineage>
</organism>
<dbReference type="AlphaFoldDB" id="A0A1E1LU25"/>
<name>A0A1E1LU25_9HELO</name>
<accession>A0A1E1LU25</accession>